<dbReference type="InterPro" id="IPR021109">
    <property type="entry name" value="Peptidase_aspartic_dom_sf"/>
</dbReference>
<dbReference type="OrthoDB" id="1750432at2759"/>
<sequence length="279" mass="31167">MIPVPIVKFQDQEGQLCLVELNNKQIKAGRYPALERNVSIARDTTRVLPQPIVIVVHMNGHPARALIDTGSLADFMSSTLAKQIGVQLTKLSKPSPIQLAVQGSRSKVTFGSQVDFAYQRIKEKYYFDIINLQNYDLILGTPFLYQHQVMVGFNSSKIVIGSDVVLPLKGEECSQLKLRATKLREDDIEQARAELREYACPLCTKASETGLPPLQDINHSIPLIDENKIYPWQPSRCPEPLQAQWSEKREAYLATGRWNVTSAGNTVPMLLIPKPGSGK</sequence>
<dbReference type="OMA" id="VINITNY"/>
<dbReference type="CDD" id="cd00303">
    <property type="entry name" value="retropepsin_like"/>
    <property type="match status" value="1"/>
</dbReference>
<gene>
    <name evidence="1" type="ORF">SERLA73DRAFT_80279</name>
</gene>
<protein>
    <recommendedName>
        <fullName evidence="3">Aspartic peptidase DDI1-type domain-containing protein</fullName>
    </recommendedName>
</protein>
<dbReference type="STRING" id="936435.F8QJ97"/>
<evidence type="ECO:0000313" key="2">
    <source>
        <dbReference type="Proteomes" id="UP000008063"/>
    </source>
</evidence>
<proteinExistence type="predicted"/>
<dbReference type="Proteomes" id="UP000008063">
    <property type="component" value="Unassembled WGS sequence"/>
</dbReference>
<evidence type="ECO:0000313" key="1">
    <source>
        <dbReference type="EMBL" id="EGN91621.1"/>
    </source>
</evidence>
<name>F8QJ97_SERL3</name>
<keyword evidence="2" id="KW-1185">Reference proteome</keyword>
<dbReference type="SUPFAM" id="SSF50630">
    <property type="entry name" value="Acid proteases"/>
    <property type="match status" value="1"/>
</dbReference>
<dbReference type="Pfam" id="PF08284">
    <property type="entry name" value="RVP_2"/>
    <property type="match status" value="1"/>
</dbReference>
<dbReference type="HOGENOM" id="CLU_047281_0_0_1"/>
<accession>F8QJ97</accession>
<dbReference type="Gene3D" id="2.40.70.10">
    <property type="entry name" value="Acid Proteases"/>
    <property type="match status" value="1"/>
</dbReference>
<dbReference type="AlphaFoldDB" id="F8QJ97"/>
<dbReference type="InParanoid" id="F8QJ97"/>
<dbReference type="EMBL" id="GL945562">
    <property type="protein sequence ID" value="EGN91621.1"/>
    <property type="molecule type" value="Genomic_DNA"/>
</dbReference>
<organism evidence="2">
    <name type="scientific">Serpula lacrymans var. lacrymans (strain S7.3)</name>
    <name type="common">Dry rot fungus</name>
    <dbReference type="NCBI Taxonomy" id="936435"/>
    <lineage>
        <taxon>Eukaryota</taxon>
        <taxon>Fungi</taxon>
        <taxon>Dikarya</taxon>
        <taxon>Basidiomycota</taxon>
        <taxon>Agaricomycotina</taxon>
        <taxon>Agaricomycetes</taxon>
        <taxon>Agaricomycetidae</taxon>
        <taxon>Boletales</taxon>
        <taxon>Coniophorineae</taxon>
        <taxon>Serpulaceae</taxon>
        <taxon>Serpula</taxon>
    </lineage>
</organism>
<reference evidence="2" key="1">
    <citation type="journal article" date="2011" name="Science">
        <title>The plant cell wall-decomposing machinery underlies the functional diversity of forest fungi.</title>
        <authorList>
            <person name="Eastwood D.C."/>
            <person name="Floudas D."/>
            <person name="Binder M."/>
            <person name="Majcherczyk A."/>
            <person name="Schneider P."/>
            <person name="Aerts A."/>
            <person name="Asiegbu F.O."/>
            <person name="Baker S.E."/>
            <person name="Barry K."/>
            <person name="Bendiksby M."/>
            <person name="Blumentritt M."/>
            <person name="Coutinho P.M."/>
            <person name="Cullen D."/>
            <person name="de Vries R.P."/>
            <person name="Gathman A."/>
            <person name="Goodell B."/>
            <person name="Henrissat B."/>
            <person name="Ihrmark K."/>
            <person name="Kauserud H."/>
            <person name="Kohler A."/>
            <person name="LaButti K."/>
            <person name="Lapidus A."/>
            <person name="Lavin J.L."/>
            <person name="Lee Y.-H."/>
            <person name="Lindquist E."/>
            <person name="Lilly W."/>
            <person name="Lucas S."/>
            <person name="Morin E."/>
            <person name="Murat C."/>
            <person name="Oguiza J.A."/>
            <person name="Park J."/>
            <person name="Pisabarro A.G."/>
            <person name="Riley R."/>
            <person name="Rosling A."/>
            <person name="Salamov A."/>
            <person name="Schmidt O."/>
            <person name="Schmutz J."/>
            <person name="Skrede I."/>
            <person name="Stenlid J."/>
            <person name="Wiebenga A."/>
            <person name="Xie X."/>
            <person name="Kuees U."/>
            <person name="Hibbett D.S."/>
            <person name="Hoffmeister D."/>
            <person name="Hoegberg N."/>
            <person name="Martin F."/>
            <person name="Grigoriev I.V."/>
            <person name="Watkinson S.C."/>
        </authorList>
    </citation>
    <scope>NUCLEOTIDE SEQUENCE [LARGE SCALE GENOMIC DNA]</scope>
    <source>
        <strain evidence="2">strain S7.3</strain>
    </source>
</reference>
<evidence type="ECO:0008006" key="3">
    <source>
        <dbReference type="Google" id="ProtNLM"/>
    </source>
</evidence>